<dbReference type="GO" id="GO:0051707">
    <property type="term" value="P:response to other organism"/>
    <property type="evidence" value="ECO:0007669"/>
    <property type="project" value="UniProtKB-ARBA"/>
</dbReference>
<evidence type="ECO:0000259" key="7">
    <source>
        <dbReference type="Pfam" id="PF00931"/>
    </source>
</evidence>
<evidence type="ECO:0000256" key="5">
    <source>
        <dbReference type="ARBA" id="ARBA00022840"/>
    </source>
</evidence>
<dbReference type="Gene3D" id="1.10.8.430">
    <property type="entry name" value="Helical domain of apoptotic protease-activating factors"/>
    <property type="match status" value="1"/>
</dbReference>
<sequence>MNARYVARRGRAHQQQENYTIEQCCRVDLFYFAIDSQLEELNNRFSEHAIELLMLSTTLEPREGYESFRIDDICKLVNKFYPHDFTDHEKLQLKMQLQHYEYNVVQHSEFKSLSNISSLCQWLVKIRRSTIYPLVHSIIVFVLVLTLSVSTATTERNGRFVNWRDYPVAHVAWRLGNLMSHGFKEEINKLGQTLQIIQAVLEDAEERQVKEKALKIWLTELKEVAYDADNLIDEFCSKATLAKRQTNLLIQVTDLIPSMIKPFSGYIALFPKLKEIRQRLDMLAVQRLNFNLKEGFVKRECDDEGRRQTGSFVIESEVFGREEDKQAIIELLLSNGEGGVQRDISVISIAGLGGLGKTTLAQLVYNDERLSKSFELKIWICVNQEFSVRKIMKLIIESVTKHKCDYLGMDVLQSQLRHLLHGKRYLLVLDDVWNEDQDEWDKLRISLSDCAKGSKVIITTRNTKVALIVGTIPPYCLKGLSHDDCWALFKQRAFACGEGHPNLLAIGREMVKKCGGLPLAAKALGSLMRFQREEGEWLHVLDNDIWDACEGENGILPALRLSYSNLPSHLKCCFTYCSVFPKNYVIKKDDLVQLWIAEGLIKSNDSARQSLEETGNNFFNSLMWMFFFQNVNKGDDGCVTECKMHDLVHDLAQSIAGNEVILLEHGRLPTQLAQTRHSSVICDPELHNIPESLYKAKKLRTLNLLFPRGNLGEAPPNLFSSFRYLRALNLSGSGIKRIHSSVSCLISLRYLNISNTLIQTLPESISNLDYLQVLNLAYCYDLIELPMRLARLVNLRHLMINGCDKLSHLPDCIGKLVQLQTLPTFIVGTGNYQGLTQLHSLPLVGELNIRQLENANSRFDSILANLGMKPKLRLLGLSWRNDCDDLITINNNDSTLDEELLKNLQPHRNLKRLSIEGYPGKYFPRWIGTPELPNLTNIVLISCKRCEHLPALGQLPFLKTIYMHGMPNVKNIGSGFYGRVSGRQFQSLQELSFIDFPNLEFWWSMHMKEEFPSLVKLTINKCPKLKNMPCFPSLKHLELRNCNEMILRSAANLSTLLNLVIDVFSGRLVLLESLLGNNPHLMSLTISSCTNLCSISLKLGGLIALKSLTIRWCEELISLPQEIQNLSSLESLEIIECHSLISLPEGLGGLTSLRSLSIENCNNITSLPMGLQHLTALEHLTLMYCPSLASLPANFRNLSMLKSLYILNCPEIACLPDELQYVTTLQNLEIHSCLAIKDLPAWIGSLSSLTSLVISDCCNITSLPEGLQHLINLQHLSIRECPMLENRCKKYTGEDWPKVAHIPHIYIGSTEPRQYDGASSSSR</sequence>
<keyword evidence="1" id="KW-0433">Leucine-rich repeat</keyword>
<dbReference type="PANTHER" id="PTHR36766">
    <property type="entry name" value="PLANT BROAD-SPECTRUM MILDEW RESISTANCE PROTEIN RPW8"/>
    <property type="match status" value="1"/>
</dbReference>
<evidence type="ECO:0000259" key="11">
    <source>
        <dbReference type="Pfam" id="PF25019"/>
    </source>
</evidence>
<accession>A0AAE0CRA4</accession>
<dbReference type="Gene3D" id="1.20.5.4130">
    <property type="match status" value="1"/>
</dbReference>
<dbReference type="InterPro" id="IPR032675">
    <property type="entry name" value="LRR_dom_sf"/>
</dbReference>
<dbReference type="InterPro" id="IPR036388">
    <property type="entry name" value="WH-like_DNA-bd_sf"/>
</dbReference>
<evidence type="ECO:0000256" key="4">
    <source>
        <dbReference type="ARBA" id="ARBA00022821"/>
    </source>
</evidence>
<dbReference type="Gene3D" id="1.10.10.10">
    <property type="entry name" value="Winged helix-like DNA-binding domain superfamily/Winged helix DNA-binding domain"/>
    <property type="match status" value="1"/>
</dbReference>
<dbReference type="InterPro" id="IPR027417">
    <property type="entry name" value="P-loop_NTPase"/>
</dbReference>
<organism evidence="12 13">
    <name type="scientific">Dipteronia dyeriana</name>
    <dbReference type="NCBI Taxonomy" id="168575"/>
    <lineage>
        <taxon>Eukaryota</taxon>
        <taxon>Viridiplantae</taxon>
        <taxon>Streptophyta</taxon>
        <taxon>Embryophyta</taxon>
        <taxon>Tracheophyta</taxon>
        <taxon>Spermatophyta</taxon>
        <taxon>Magnoliopsida</taxon>
        <taxon>eudicotyledons</taxon>
        <taxon>Gunneridae</taxon>
        <taxon>Pentapetalae</taxon>
        <taxon>rosids</taxon>
        <taxon>malvids</taxon>
        <taxon>Sapindales</taxon>
        <taxon>Sapindaceae</taxon>
        <taxon>Hippocastanoideae</taxon>
        <taxon>Acereae</taxon>
        <taxon>Dipteronia</taxon>
    </lineage>
</organism>
<dbReference type="InterPro" id="IPR038005">
    <property type="entry name" value="RX-like_CC"/>
</dbReference>
<keyword evidence="4" id="KW-0611">Plant defense</keyword>
<dbReference type="Pfam" id="PF25019">
    <property type="entry name" value="LRR_R13L1-DRL21"/>
    <property type="match status" value="1"/>
</dbReference>
<feature type="domain" description="Disease resistance R13L4/SHOC-2-like LRR" evidence="10">
    <location>
        <begin position="1077"/>
        <end position="1206"/>
    </location>
</feature>
<keyword evidence="6" id="KW-1133">Transmembrane helix</keyword>
<dbReference type="InterPro" id="IPR058922">
    <property type="entry name" value="WHD_DRP"/>
</dbReference>
<comment type="caution">
    <text evidence="12">The sequence shown here is derived from an EMBL/GenBank/DDBJ whole genome shotgun (WGS) entry which is preliminary data.</text>
</comment>
<evidence type="ECO:0000259" key="8">
    <source>
        <dbReference type="Pfam" id="PF18052"/>
    </source>
</evidence>
<feature type="domain" description="R13L1/DRL21-like LRR repeat region" evidence="11">
    <location>
        <begin position="1217"/>
        <end position="1281"/>
    </location>
</feature>
<feature type="domain" description="Disease resistance N-terminal" evidence="8">
    <location>
        <begin position="180"/>
        <end position="246"/>
    </location>
</feature>
<evidence type="ECO:0000256" key="1">
    <source>
        <dbReference type="ARBA" id="ARBA00022614"/>
    </source>
</evidence>
<keyword evidence="5" id="KW-0067">ATP-binding</keyword>
<dbReference type="EMBL" id="JANJYI010000002">
    <property type="protein sequence ID" value="KAK2660013.1"/>
    <property type="molecule type" value="Genomic_DNA"/>
</dbReference>
<dbReference type="InterPro" id="IPR056789">
    <property type="entry name" value="LRR_R13L1-DRL21"/>
</dbReference>
<dbReference type="InterPro" id="IPR041118">
    <property type="entry name" value="Rx_N"/>
</dbReference>
<dbReference type="Pfam" id="PF23598">
    <property type="entry name" value="LRR_14"/>
    <property type="match status" value="2"/>
</dbReference>
<dbReference type="SUPFAM" id="SSF52540">
    <property type="entry name" value="P-loop containing nucleoside triphosphate hydrolases"/>
    <property type="match status" value="1"/>
</dbReference>
<dbReference type="GO" id="GO:0005524">
    <property type="term" value="F:ATP binding"/>
    <property type="evidence" value="ECO:0007669"/>
    <property type="project" value="UniProtKB-KW"/>
</dbReference>
<feature type="domain" description="Disease resistance protein winged helix" evidence="9">
    <location>
        <begin position="579"/>
        <end position="652"/>
    </location>
</feature>
<reference evidence="12" key="1">
    <citation type="journal article" date="2023" name="Plant J.">
        <title>Genome sequences and population genomics provide insights into the demographic history, inbreeding, and mutation load of two 'living fossil' tree species of Dipteronia.</title>
        <authorList>
            <person name="Feng Y."/>
            <person name="Comes H.P."/>
            <person name="Chen J."/>
            <person name="Zhu S."/>
            <person name="Lu R."/>
            <person name="Zhang X."/>
            <person name="Li P."/>
            <person name="Qiu J."/>
            <person name="Olsen K.M."/>
            <person name="Qiu Y."/>
        </authorList>
    </citation>
    <scope>NUCLEOTIDE SEQUENCE</scope>
    <source>
        <strain evidence="12">KIB01</strain>
    </source>
</reference>
<evidence type="ECO:0000256" key="2">
    <source>
        <dbReference type="ARBA" id="ARBA00022737"/>
    </source>
</evidence>
<dbReference type="FunFam" id="1.10.10.10:FF:000322">
    <property type="entry name" value="Probable disease resistance protein At1g63360"/>
    <property type="match status" value="1"/>
</dbReference>
<dbReference type="PANTHER" id="PTHR36766:SF71">
    <property type="entry name" value="DISEASE RESISTANCE PROTEIN RGA3"/>
    <property type="match status" value="1"/>
</dbReference>
<dbReference type="InterPro" id="IPR055414">
    <property type="entry name" value="LRR_R13L4/SHOC2-like"/>
</dbReference>
<evidence type="ECO:0000256" key="6">
    <source>
        <dbReference type="SAM" id="Phobius"/>
    </source>
</evidence>
<dbReference type="Pfam" id="PF23559">
    <property type="entry name" value="WHD_DRP"/>
    <property type="match status" value="1"/>
</dbReference>
<dbReference type="CDD" id="cd14798">
    <property type="entry name" value="RX-CC_like"/>
    <property type="match status" value="1"/>
</dbReference>
<evidence type="ECO:0000313" key="12">
    <source>
        <dbReference type="EMBL" id="KAK2660013.1"/>
    </source>
</evidence>
<gene>
    <name evidence="12" type="ORF">Ddye_006546</name>
</gene>
<evidence type="ECO:0008006" key="14">
    <source>
        <dbReference type="Google" id="ProtNLM"/>
    </source>
</evidence>
<keyword evidence="13" id="KW-1185">Reference proteome</keyword>
<feature type="domain" description="Disease resistance R13L4/SHOC-2-like LRR" evidence="10">
    <location>
        <begin position="718"/>
        <end position="1020"/>
    </location>
</feature>
<evidence type="ECO:0000313" key="13">
    <source>
        <dbReference type="Proteomes" id="UP001280121"/>
    </source>
</evidence>
<dbReference type="Gene3D" id="3.80.10.10">
    <property type="entry name" value="Ribonuclease Inhibitor"/>
    <property type="match status" value="3"/>
</dbReference>
<dbReference type="Proteomes" id="UP001280121">
    <property type="component" value="Unassembled WGS sequence"/>
</dbReference>
<dbReference type="InterPro" id="IPR042197">
    <property type="entry name" value="Apaf_helical"/>
</dbReference>
<name>A0AAE0CRA4_9ROSI</name>
<dbReference type="PRINTS" id="PR00364">
    <property type="entry name" value="DISEASERSIST"/>
</dbReference>
<dbReference type="FunFam" id="3.40.50.300:FF:001091">
    <property type="entry name" value="Probable disease resistance protein At1g61300"/>
    <property type="match status" value="1"/>
</dbReference>
<dbReference type="InterPro" id="IPR002182">
    <property type="entry name" value="NB-ARC"/>
</dbReference>
<evidence type="ECO:0000259" key="9">
    <source>
        <dbReference type="Pfam" id="PF23559"/>
    </source>
</evidence>
<keyword evidence="3" id="KW-0547">Nucleotide-binding</keyword>
<dbReference type="GO" id="GO:0006952">
    <property type="term" value="P:defense response"/>
    <property type="evidence" value="ECO:0007669"/>
    <property type="project" value="UniProtKB-KW"/>
</dbReference>
<dbReference type="SUPFAM" id="SSF52058">
    <property type="entry name" value="L domain-like"/>
    <property type="match status" value="2"/>
</dbReference>
<dbReference type="Pfam" id="PF18052">
    <property type="entry name" value="Rx_N"/>
    <property type="match status" value="1"/>
</dbReference>
<protein>
    <recommendedName>
        <fullName evidence="14">Disease resistance protein RGA3</fullName>
    </recommendedName>
</protein>
<evidence type="ECO:0000259" key="10">
    <source>
        <dbReference type="Pfam" id="PF23598"/>
    </source>
</evidence>
<proteinExistence type="predicted"/>
<feature type="transmembrane region" description="Helical" evidence="6">
    <location>
        <begin position="131"/>
        <end position="149"/>
    </location>
</feature>
<dbReference type="Gene3D" id="3.40.50.300">
    <property type="entry name" value="P-loop containing nucleotide triphosphate hydrolases"/>
    <property type="match status" value="1"/>
</dbReference>
<dbReference type="Pfam" id="PF00931">
    <property type="entry name" value="NB-ARC"/>
    <property type="match status" value="1"/>
</dbReference>
<dbReference type="GO" id="GO:0043531">
    <property type="term" value="F:ADP binding"/>
    <property type="evidence" value="ECO:0007669"/>
    <property type="project" value="InterPro"/>
</dbReference>
<feature type="domain" description="NB-ARC" evidence="7">
    <location>
        <begin position="322"/>
        <end position="495"/>
    </location>
</feature>
<evidence type="ECO:0000256" key="3">
    <source>
        <dbReference type="ARBA" id="ARBA00022741"/>
    </source>
</evidence>
<keyword evidence="6" id="KW-0812">Transmembrane</keyword>
<keyword evidence="2" id="KW-0677">Repeat</keyword>
<keyword evidence="6" id="KW-0472">Membrane</keyword>